<reference evidence="1 2" key="1">
    <citation type="submission" date="2019-01" db="EMBL/GenBank/DDBJ databases">
        <title>Whole Genome of Ornithobacterium rhinotracheale FARPER-174b.</title>
        <authorList>
            <person name="Tataje-Lavanda L.A."/>
            <person name="Montalvan A."/>
            <person name="Montesinos R."/>
            <person name="Zimic M."/>
            <person name="Fernandez-Sanchez M."/>
            <person name="Fernandez-Diaz M."/>
        </authorList>
    </citation>
    <scope>NUCLEOTIDE SEQUENCE [LARGE SCALE GENOMIC DNA]</scope>
    <source>
        <strain evidence="1 2">FARPER-174b</strain>
    </source>
</reference>
<gene>
    <name evidence="1" type="ORF">EQP59_02060</name>
</gene>
<evidence type="ECO:0008006" key="3">
    <source>
        <dbReference type="Google" id="ProtNLM"/>
    </source>
</evidence>
<dbReference type="EMBL" id="CP035107">
    <property type="protein sequence ID" value="QAR30224.1"/>
    <property type="molecule type" value="Genomic_DNA"/>
</dbReference>
<accession>A0A3R5UWH6</accession>
<evidence type="ECO:0000313" key="1">
    <source>
        <dbReference type="EMBL" id="QAR30224.1"/>
    </source>
</evidence>
<name>A0A3R5UWH6_ORNRH</name>
<dbReference type="Proteomes" id="UP000287701">
    <property type="component" value="Chromosome"/>
</dbReference>
<dbReference type="AlphaFoldDB" id="A0A3R5UWH6"/>
<evidence type="ECO:0000313" key="2">
    <source>
        <dbReference type="Proteomes" id="UP000287701"/>
    </source>
</evidence>
<proteinExistence type="predicted"/>
<dbReference type="OrthoDB" id="761425at2"/>
<protein>
    <recommendedName>
        <fullName evidence="3">Type VI secretion system contractile sheath small subunit</fullName>
    </recommendedName>
</protein>
<sequence>MHFYHSHYLISNKGIGGNEVPMDANESISEIPFNRTIIAQQLTAEEPIKPELVEGLTTVEKVFEHFKPELKVDFEDAEGATKMETLKFENLGDFGVKGITNQSEFLSSLNTEKDQYQKIVKQLKTNKILKAALEDPDAKKAFIQSLQNLIEELNQH</sequence>
<organism evidence="1 2">
    <name type="scientific">Ornithobacterium rhinotracheale</name>
    <dbReference type="NCBI Taxonomy" id="28251"/>
    <lineage>
        <taxon>Bacteria</taxon>
        <taxon>Pseudomonadati</taxon>
        <taxon>Bacteroidota</taxon>
        <taxon>Flavobacteriia</taxon>
        <taxon>Flavobacteriales</taxon>
        <taxon>Weeksellaceae</taxon>
        <taxon>Ornithobacterium</taxon>
    </lineage>
</organism>